<evidence type="ECO:0000313" key="2">
    <source>
        <dbReference type="EnsemblPlants" id="AES59016"/>
    </source>
</evidence>
<accession>G7I705</accession>
<dbReference type="HOGENOM" id="CLU_2761536_0_0_1"/>
<dbReference type="PaxDb" id="3880-AES59016"/>
<keyword evidence="3" id="KW-1185">Reference proteome</keyword>
<reference evidence="1 3" key="2">
    <citation type="journal article" date="2014" name="BMC Genomics">
        <title>An improved genome release (version Mt4.0) for the model legume Medicago truncatula.</title>
        <authorList>
            <person name="Tang H."/>
            <person name="Krishnakumar V."/>
            <person name="Bidwell S."/>
            <person name="Rosen B."/>
            <person name="Chan A."/>
            <person name="Zhou S."/>
            <person name="Gentzbittel L."/>
            <person name="Childs K.L."/>
            <person name="Yandell M."/>
            <person name="Gundlach H."/>
            <person name="Mayer K.F."/>
            <person name="Schwartz D.C."/>
            <person name="Town C.D."/>
        </authorList>
    </citation>
    <scope>GENOME REANNOTATION</scope>
    <source>
        <strain evidence="2 3">cv. Jemalong A17</strain>
    </source>
</reference>
<dbReference type="AlphaFoldDB" id="G7I705"/>
<dbReference type="EMBL" id="CM001217">
    <property type="protein sequence ID" value="AES59016.1"/>
    <property type="molecule type" value="Genomic_DNA"/>
</dbReference>
<reference evidence="1 3" key="1">
    <citation type="journal article" date="2011" name="Nature">
        <title>The Medicago genome provides insight into the evolution of rhizobial symbioses.</title>
        <authorList>
            <person name="Young N.D."/>
            <person name="Debelle F."/>
            <person name="Oldroyd G.E."/>
            <person name="Geurts R."/>
            <person name="Cannon S.B."/>
            <person name="Udvardi M.K."/>
            <person name="Benedito V.A."/>
            <person name="Mayer K.F."/>
            <person name="Gouzy J."/>
            <person name="Schoof H."/>
            <person name="Van de Peer Y."/>
            <person name="Proost S."/>
            <person name="Cook D.R."/>
            <person name="Meyers B.C."/>
            <person name="Spannagl M."/>
            <person name="Cheung F."/>
            <person name="De Mita S."/>
            <person name="Krishnakumar V."/>
            <person name="Gundlach H."/>
            <person name="Zhou S."/>
            <person name="Mudge J."/>
            <person name="Bharti A.K."/>
            <person name="Murray J.D."/>
            <person name="Naoumkina M.A."/>
            <person name="Rosen B."/>
            <person name="Silverstein K.A."/>
            <person name="Tang H."/>
            <person name="Rombauts S."/>
            <person name="Zhao P.X."/>
            <person name="Zhou P."/>
            <person name="Barbe V."/>
            <person name="Bardou P."/>
            <person name="Bechner M."/>
            <person name="Bellec A."/>
            <person name="Berger A."/>
            <person name="Berges H."/>
            <person name="Bidwell S."/>
            <person name="Bisseling T."/>
            <person name="Choisne N."/>
            <person name="Couloux A."/>
            <person name="Denny R."/>
            <person name="Deshpande S."/>
            <person name="Dai X."/>
            <person name="Doyle J.J."/>
            <person name="Dudez A.M."/>
            <person name="Farmer A.D."/>
            <person name="Fouteau S."/>
            <person name="Franken C."/>
            <person name="Gibelin C."/>
            <person name="Gish J."/>
            <person name="Goldstein S."/>
            <person name="Gonzalez A.J."/>
            <person name="Green P.J."/>
            <person name="Hallab A."/>
            <person name="Hartog M."/>
            <person name="Hua A."/>
            <person name="Humphray S.J."/>
            <person name="Jeong D.H."/>
            <person name="Jing Y."/>
            <person name="Jocker A."/>
            <person name="Kenton S.M."/>
            <person name="Kim D.J."/>
            <person name="Klee K."/>
            <person name="Lai H."/>
            <person name="Lang C."/>
            <person name="Lin S."/>
            <person name="Macmil S.L."/>
            <person name="Magdelenat G."/>
            <person name="Matthews L."/>
            <person name="McCorrison J."/>
            <person name="Monaghan E.L."/>
            <person name="Mun J.H."/>
            <person name="Najar F.Z."/>
            <person name="Nicholson C."/>
            <person name="Noirot C."/>
            <person name="O'Bleness M."/>
            <person name="Paule C.R."/>
            <person name="Poulain J."/>
            <person name="Prion F."/>
            <person name="Qin B."/>
            <person name="Qu C."/>
            <person name="Retzel E.F."/>
            <person name="Riddle C."/>
            <person name="Sallet E."/>
            <person name="Samain S."/>
            <person name="Samson N."/>
            <person name="Sanders I."/>
            <person name="Saurat O."/>
            <person name="Scarpelli C."/>
            <person name="Schiex T."/>
            <person name="Segurens B."/>
            <person name="Severin A.J."/>
            <person name="Sherrier D.J."/>
            <person name="Shi R."/>
            <person name="Sims S."/>
            <person name="Singer S.R."/>
            <person name="Sinharoy S."/>
            <person name="Sterck L."/>
            <person name="Viollet A."/>
            <person name="Wang B.B."/>
            <person name="Wang K."/>
            <person name="Wang M."/>
            <person name="Wang X."/>
            <person name="Warfsmann J."/>
            <person name="Weissenbach J."/>
            <person name="White D.D."/>
            <person name="White J.D."/>
            <person name="Wiley G.B."/>
            <person name="Wincker P."/>
            <person name="Xing Y."/>
            <person name="Yang L."/>
            <person name="Yao Z."/>
            <person name="Ying F."/>
            <person name="Zhai J."/>
            <person name="Zhou L."/>
            <person name="Zuber A."/>
            <person name="Denarie J."/>
            <person name="Dixon R.A."/>
            <person name="May G.D."/>
            <person name="Schwartz D.C."/>
            <person name="Rogers J."/>
            <person name="Quetier F."/>
            <person name="Town C.D."/>
            <person name="Roe B.A."/>
        </authorList>
    </citation>
    <scope>NUCLEOTIDE SEQUENCE [LARGE SCALE GENOMIC DNA]</scope>
    <source>
        <strain evidence="1">A17</strain>
        <strain evidence="2 3">cv. Jemalong A17</strain>
    </source>
</reference>
<dbReference type="Proteomes" id="UP000002051">
    <property type="component" value="Unassembled WGS sequence"/>
</dbReference>
<reference evidence="2" key="3">
    <citation type="submission" date="2015-04" db="UniProtKB">
        <authorList>
            <consortium name="EnsemblPlants"/>
        </authorList>
    </citation>
    <scope>IDENTIFICATION</scope>
    <source>
        <strain evidence="2">cv. Jemalong A17</strain>
    </source>
</reference>
<evidence type="ECO:0000313" key="1">
    <source>
        <dbReference type="EMBL" id="AES59016.1"/>
    </source>
</evidence>
<gene>
    <name evidence="1" type="ordered locus">MTR_1g012510</name>
</gene>
<name>G7I705_MEDTR</name>
<dbReference type="EnsemblPlants" id="AES59016">
    <property type="protein sequence ID" value="AES59016"/>
    <property type="gene ID" value="MTR_1g012510"/>
</dbReference>
<proteinExistence type="predicted"/>
<protein>
    <submittedName>
        <fullName evidence="1 2">Uncharacterized protein</fullName>
    </submittedName>
</protein>
<sequence>MIKVQPKHCTTELVVKVLSKHTFTLDGASNINERKLVDYIVKRVDQLEDNHVTRCRGRPRKTIIETITKY</sequence>
<organism evidence="1 3">
    <name type="scientific">Medicago truncatula</name>
    <name type="common">Barrel medic</name>
    <name type="synonym">Medicago tribuloides</name>
    <dbReference type="NCBI Taxonomy" id="3880"/>
    <lineage>
        <taxon>Eukaryota</taxon>
        <taxon>Viridiplantae</taxon>
        <taxon>Streptophyta</taxon>
        <taxon>Embryophyta</taxon>
        <taxon>Tracheophyta</taxon>
        <taxon>Spermatophyta</taxon>
        <taxon>Magnoliopsida</taxon>
        <taxon>eudicotyledons</taxon>
        <taxon>Gunneridae</taxon>
        <taxon>Pentapetalae</taxon>
        <taxon>rosids</taxon>
        <taxon>fabids</taxon>
        <taxon>Fabales</taxon>
        <taxon>Fabaceae</taxon>
        <taxon>Papilionoideae</taxon>
        <taxon>50 kb inversion clade</taxon>
        <taxon>NPAAA clade</taxon>
        <taxon>Hologalegina</taxon>
        <taxon>IRL clade</taxon>
        <taxon>Trifolieae</taxon>
        <taxon>Medicago</taxon>
    </lineage>
</organism>
<evidence type="ECO:0000313" key="3">
    <source>
        <dbReference type="Proteomes" id="UP000002051"/>
    </source>
</evidence>